<evidence type="ECO:0000256" key="3">
    <source>
        <dbReference type="PROSITE-ProRule" id="PRU00023"/>
    </source>
</evidence>
<dbReference type="EMBL" id="CAMXCT020000611">
    <property type="protein sequence ID" value="CAL1134480.1"/>
    <property type="molecule type" value="Genomic_DNA"/>
</dbReference>
<feature type="repeat" description="ANK" evidence="3">
    <location>
        <begin position="435"/>
        <end position="467"/>
    </location>
</feature>
<dbReference type="EMBL" id="CAMXCT030000611">
    <property type="protein sequence ID" value="CAL4768417.1"/>
    <property type="molecule type" value="Genomic_DNA"/>
</dbReference>
<sequence length="612" mass="67768">MGNKCCVCDTGLEKSNVPRPNAQPVVEDLPMEFPMWLMPARVLITLKPPLKPHKDMLEAGHLIQWRSGHPNKVMLISHQWAGRRHPDPKFEQFSVLQKALVEMSNGNCSVSKDPSSELSELNGGPKHTLPSIEEQKSVLDWDVWYDYFGCPQIDDRAYDSGASELQAAVNSIPAYCNVADFVFVLTPSITHVDTGATMGRSTWGMRGWCRAERTAAVLSRNEKLLLFICSPTSVLVSNGNEWVRAWPGEGDFTVEADRPKVKQLTNELLQLKCQSLWTKRDMPRWRFYKALGPRGQGHPPMESQEDVASFLQRYNMESELHHFEQGGLSPLMLASIEGNLRVITELIESQADPNEVMQSDIKDAQLDGHHTALSLAAALSTRPTVKLLLQLKADMHVPKDKLGSNAMMTAARFGNHEVVPLLCAGPSDLLRQNFFGGRALHVASISENPEVTRMLLQMRSDPDVATNIGCAVLCFNPQYGTNPAHTQFLLQARANPNISFEPIGNRALSLCDHWMGKVRNGTASLAEMNLALGNRGTALHFAALNGSLEIAKLLLEHEADPSATWSERRYTPLQLAQQQGQEALVELLKSAKPKVHQVIPPPEDTPTTDAPA</sequence>
<evidence type="ECO:0000256" key="2">
    <source>
        <dbReference type="ARBA" id="ARBA00023043"/>
    </source>
</evidence>
<keyword evidence="2 3" id="KW-0040">ANK repeat</keyword>
<reference evidence="5 6" key="2">
    <citation type="submission" date="2024-05" db="EMBL/GenBank/DDBJ databases">
        <authorList>
            <person name="Chen Y."/>
            <person name="Shah S."/>
            <person name="Dougan E. K."/>
            <person name="Thang M."/>
            <person name="Chan C."/>
        </authorList>
    </citation>
    <scope>NUCLEOTIDE SEQUENCE [LARGE SCALE GENOMIC DNA]</scope>
</reference>
<accession>A0A9P1BX23</accession>
<comment type="caution">
    <text evidence="4">The sequence shown here is derived from an EMBL/GenBank/DDBJ whole genome shotgun (WGS) entry which is preliminary data.</text>
</comment>
<proteinExistence type="predicted"/>
<gene>
    <name evidence="4" type="ORF">C1SCF055_LOCUS8926</name>
</gene>
<dbReference type="OrthoDB" id="20872at2759"/>
<dbReference type="Pfam" id="PF00023">
    <property type="entry name" value="Ank"/>
    <property type="match status" value="1"/>
</dbReference>
<dbReference type="SMART" id="SM00248">
    <property type="entry name" value="ANK"/>
    <property type="match status" value="6"/>
</dbReference>
<dbReference type="InterPro" id="IPR002110">
    <property type="entry name" value="Ankyrin_rpt"/>
</dbReference>
<reference evidence="4" key="1">
    <citation type="submission" date="2022-10" db="EMBL/GenBank/DDBJ databases">
        <authorList>
            <person name="Chen Y."/>
            <person name="Dougan E. K."/>
            <person name="Chan C."/>
            <person name="Rhodes N."/>
            <person name="Thang M."/>
        </authorList>
    </citation>
    <scope>NUCLEOTIDE SEQUENCE</scope>
</reference>
<dbReference type="PANTHER" id="PTHR24123:SF33">
    <property type="entry name" value="PROTEIN HOS4"/>
    <property type="match status" value="1"/>
</dbReference>
<feature type="repeat" description="ANK" evidence="3">
    <location>
        <begin position="326"/>
        <end position="358"/>
    </location>
</feature>
<dbReference type="PROSITE" id="PS50297">
    <property type="entry name" value="ANK_REP_REGION"/>
    <property type="match status" value="2"/>
</dbReference>
<name>A0A9P1BX23_9DINO</name>
<dbReference type="InterPro" id="IPR051165">
    <property type="entry name" value="Multifunctional_ANK_Repeat"/>
</dbReference>
<protein>
    <submittedName>
        <fullName evidence="5">Ankyrin repeat protein RF_0381</fullName>
    </submittedName>
</protein>
<evidence type="ECO:0000313" key="4">
    <source>
        <dbReference type="EMBL" id="CAI3981105.1"/>
    </source>
</evidence>
<keyword evidence="6" id="KW-1185">Reference proteome</keyword>
<keyword evidence="1" id="KW-0677">Repeat</keyword>
<feature type="repeat" description="ANK" evidence="3">
    <location>
        <begin position="534"/>
        <end position="566"/>
    </location>
</feature>
<dbReference type="EMBL" id="CAMXCT010000611">
    <property type="protein sequence ID" value="CAI3981105.1"/>
    <property type="molecule type" value="Genomic_DNA"/>
</dbReference>
<dbReference type="SUPFAM" id="SSF48403">
    <property type="entry name" value="Ankyrin repeat"/>
    <property type="match status" value="1"/>
</dbReference>
<organism evidence="4">
    <name type="scientific">Cladocopium goreaui</name>
    <dbReference type="NCBI Taxonomy" id="2562237"/>
    <lineage>
        <taxon>Eukaryota</taxon>
        <taxon>Sar</taxon>
        <taxon>Alveolata</taxon>
        <taxon>Dinophyceae</taxon>
        <taxon>Suessiales</taxon>
        <taxon>Symbiodiniaceae</taxon>
        <taxon>Cladocopium</taxon>
    </lineage>
</organism>
<dbReference type="PROSITE" id="PS50088">
    <property type="entry name" value="ANK_REPEAT"/>
    <property type="match status" value="3"/>
</dbReference>
<evidence type="ECO:0000313" key="6">
    <source>
        <dbReference type="Proteomes" id="UP001152797"/>
    </source>
</evidence>
<dbReference type="InterPro" id="IPR036770">
    <property type="entry name" value="Ankyrin_rpt-contain_sf"/>
</dbReference>
<dbReference type="PANTHER" id="PTHR24123">
    <property type="entry name" value="ANKYRIN REPEAT-CONTAINING"/>
    <property type="match status" value="1"/>
</dbReference>
<evidence type="ECO:0000256" key="1">
    <source>
        <dbReference type="ARBA" id="ARBA00022737"/>
    </source>
</evidence>
<dbReference type="Gene3D" id="1.25.40.20">
    <property type="entry name" value="Ankyrin repeat-containing domain"/>
    <property type="match status" value="2"/>
</dbReference>
<dbReference type="Pfam" id="PF12796">
    <property type="entry name" value="Ank_2"/>
    <property type="match status" value="2"/>
</dbReference>
<dbReference type="AlphaFoldDB" id="A0A9P1BX23"/>
<dbReference type="Proteomes" id="UP001152797">
    <property type="component" value="Unassembled WGS sequence"/>
</dbReference>
<evidence type="ECO:0000313" key="5">
    <source>
        <dbReference type="EMBL" id="CAL4768417.1"/>
    </source>
</evidence>